<dbReference type="EMBL" id="JQNX01000001">
    <property type="protein sequence ID" value="KIE59483.1"/>
    <property type="molecule type" value="Genomic_DNA"/>
</dbReference>
<sequence>MDIYRIYVVNNGADAQNFWCFLAPPQELVNDQRVFANSNVRLRIRNNANGHNYFEIPVQYVIGAGASNNAVGLGVKIVSNIVEDANIGEIWEANYSTVPPNEGPTLTKLPKVSPTNTISIVSNRFDKVKNQDNDWFCNQSFGVKTTSGFMGMTWSPEPQETRILTPKLRFYISIGEYGSNVLANWEQVANQAAVVHVPTSFAFEKCTVIYTSTGDWKVVKGEPEPIA</sequence>
<dbReference type="RefSeq" id="WP_039720738.1">
    <property type="nucleotide sequence ID" value="NZ_CP037899.1"/>
</dbReference>
<evidence type="ECO:0000313" key="3">
    <source>
        <dbReference type="Proteomes" id="UP000031594"/>
    </source>
</evidence>
<dbReference type="Proteomes" id="UP000031594">
    <property type="component" value="Unassembled WGS sequence"/>
</dbReference>
<protein>
    <submittedName>
        <fullName evidence="2">Uncharacterized protein</fullName>
    </submittedName>
</protein>
<dbReference type="KEGG" id="mkc:kam1_1291"/>
<keyword evidence="3" id="KW-1185">Reference proteome</keyword>
<dbReference type="AlphaFoldDB" id="A0A0C1UUS3"/>
<proteinExistence type="predicted"/>
<organism evidence="2 4">
    <name type="scientific">Methylacidiphilum kamchatkense Kam1</name>
    <dbReference type="NCBI Taxonomy" id="1202785"/>
    <lineage>
        <taxon>Bacteria</taxon>
        <taxon>Pseudomonadati</taxon>
        <taxon>Verrucomicrobiota</taxon>
        <taxon>Methylacidiphilae</taxon>
        <taxon>Methylacidiphilales</taxon>
        <taxon>Methylacidiphilaceae</taxon>
        <taxon>Methylacidiphilum (ex Ratnadevi et al. 2023)</taxon>
    </lineage>
</organism>
<reference evidence="2" key="2">
    <citation type="journal article" date="2019" name="BMC Genomics">
        <title>Complete genome sequence analysis of the thermoacidophilic verrucomicrobial methanotroph 'Candidatus Methylacidiphilum kamchatkense' strain Kam1 and comparison with its closest relatives.</title>
        <authorList>
            <person name="Kruse T."/>
            <person name="Ratnadevi C.M."/>
            <person name="Erikstad H.A."/>
            <person name="Birkeland N.K."/>
        </authorList>
    </citation>
    <scope>NUCLEOTIDE SEQUENCE</scope>
    <source>
        <strain evidence="2">Kam1</strain>
    </source>
</reference>
<accession>A0A0C1UUS3</accession>
<reference evidence="1 3" key="1">
    <citation type="submission" date="2014-08" db="EMBL/GenBank/DDBJ databases">
        <title>Methylacidiphilum kamchatkense strain Kam1 draft genome sequence.</title>
        <authorList>
            <person name="Birkeland N.-K."/>
            <person name="Erikstad H.A."/>
        </authorList>
    </citation>
    <scope>NUCLEOTIDE SEQUENCE [LARGE SCALE GENOMIC DNA]</scope>
    <source>
        <strain evidence="1 3">Kam1</strain>
    </source>
</reference>
<evidence type="ECO:0000313" key="4">
    <source>
        <dbReference type="Proteomes" id="UP000315925"/>
    </source>
</evidence>
<dbReference type="Proteomes" id="UP000315925">
    <property type="component" value="Chromosome"/>
</dbReference>
<gene>
    <name evidence="1" type="ORF">A946_02125</name>
    <name evidence="2" type="ORF">kam1_1291</name>
</gene>
<dbReference type="OrthoDB" id="1437448at2"/>
<reference evidence="4" key="3">
    <citation type="submission" date="2019-03" db="EMBL/GenBank/DDBJ databases">
        <title>Complete genome of Methylacidiphilum kamchatkense Kam1.</title>
        <authorList>
            <person name="Kruse T."/>
            <person name="Murarilal Ratnadevi C."/>
            <person name="Erikstad H.-A."/>
            <person name="Birkeland N.-K."/>
        </authorList>
    </citation>
    <scope>NUCLEOTIDE SEQUENCE [LARGE SCALE GENOMIC DNA]</scope>
    <source>
        <strain evidence="4">kam1</strain>
    </source>
</reference>
<evidence type="ECO:0000313" key="1">
    <source>
        <dbReference type="EMBL" id="KIE59483.1"/>
    </source>
</evidence>
<dbReference type="EMBL" id="CP037899">
    <property type="protein sequence ID" value="QDQ42516.1"/>
    <property type="molecule type" value="Genomic_DNA"/>
</dbReference>
<evidence type="ECO:0000313" key="2">
    <source>
        <dbReference type="EMBL" id="QDQ42516.1"/>
    </source>
</evidence>
<name>A0A0C1UUS3_9BACT</name>